<feature type="signal peptide" evidence="1">
    <location>
        <begin position="1"/>
        <end position="21"/>
    </location>
</feature>
<dbReference type="EMBL" id="GGFJ01013502">
    <property type="protein sequence ID" value="MBW62643.1"/>
    <property type="molecule type" value="Transcribed_RNA"/>
</dbReference>
<organism evidence="2">
    <name type="scientific">Anopheles marajoara</name>
    <dbReference type="NCBI Taxonomy" id="58244"/>
    <lineage>
        <taxon>Eukaryota</taxon>
        <taxon>Metazoa</taxon>
        <taxon>Ecdysozoa</taxon>
        <taxon>Arthropoda</taxon>
        <taxon>Hexapoda</taxon>
        <taxon>Insecta</taxon>
        <taxon>Pterygota</taxon>
        <taxon>Neoptera</taxon>
        <taxon>Endopterygota</taxon>
        <taxon>Diptera</taxon>
        <taxon>Nematocera</taxon>
        <taxon>Culicoidea</taxon>
        <taxon>Culicidae</taxon>
        <taxon>Anophelinae</taxon>
        <taxon>Anopheles</taxon>
    </lineage>
</organism>
<evidence type="ECO:0000313" key="2">
    <source>
        <dbReference type="EMBL" id="MBW62643.1"/>
    </source>
</evidence>
<feature type="chain" id="PRO_5014999156" evidence="1">
    <location>
        <begin position="22"/>
        <end position="81"/>
    </location>
</feature>
<keyword evidence="1" id="KW-0732">Signal</keyword>
<evidence type="ECO:0000256" key="1">
    <source>
        <dbReference type="SAM" id="SignalP"/>
    </source>
</evidence>
<proteinExistence type="predicted"/>
<name>A0A2M4CBD5_9DIPT</name>
<dbReference type="AlphaFoldDB" id="A0A2M4CBD5"/>
<accession>A0A2M4CBD5</accession>
<sequence>MRVSRAATGSGFLCAFVTTLAPHACHAPLRREPRRMTKFANNILCDYRRGCGVWQRRQRRMLERMSERLVAIEGFRTSEGP</sequence>
<protein>
    <submittedName>
        <fullName evidence="2">Putative secreted protein</fullName>
    </submittedName>
</protein>
<reference evidence="2" key="1">
    <citation type="submission" date="2018-01" db="EMBL/GenBank/DDBJ databases">
        <title>An insight into the sialome of Amazonian anophelines.</title>
        <authorList>
            <person name="Ribeiro J.M."/>
            <person name="Scarpassa V."/>
            <person name="Calvo E."/>
        </authorList>
    </citation>
    <scope>NUCLEOTIDE SEQUENCE</scope>
    <source>
        <tissue evidence="2">Salivary glands</tissue>
    </source>
</reference>